<dbReference type="InterPro" id="IPR006115">
    <property type="entry name" value="6PGDH_NADP-bd"/>
</dbReference>
<dbReference type="HOGENOM" id="CLU_035117_0_6_0"/>
<evidence type="ECO:0000256" key="1">
    <source>
        <dbReference type="ARBA" id="ARBA00023002"/>
    </source>
</evidence>
<reference evidence="6 7" key="1">
    <citation type="journal article" date="2010" name="DNA Res.">
        <title>Bacterial lifestyle in a deep-sea hydrothermal vent chimney revealed by the genome sequence of the thermophilic bacterium Deferribacter desulfuricans SSM1.</title>
        <authorList>
            <person name="Takaki Y."/>
            <person name="Shimamura S."/>
            <person name="Nakagawa S."/>
            <person name="Fukuhara Y."/>
            <person name="Horikawa H."/>
            <person name="Ankai A."/>
            <person name="Harada T."/>
            <person name="Hosoyama A."/>
            <person name="Oguchi A."/>
            <person name="Fukui S."/>
            <person name="Fujita N."/>
            <person name="Takami H."/>
            <person name="Takai K."/>
        </authorList>
    </citation>
    <scope>NUCLEOTIDE SEQUENCE [LARGE SCALE GENOMIC DNA]</scope>
    <source>
        <strain evidence="7">DSM 14783 / JCM 11476 / NBRC 101012 / SSM1</strain>
    </source>
</reference>
<dbReference type="EC" id="1.1.1.31" evidence="6"/>
<feature type="domain" description="3-hydroxyisobutyrate dehydrogenase-like NAD-binding" evidence="5">
    <location>
        <begin position="163"/>
        <end position="281"/>
    </location>
</feature>
<sequence>MKLGFIGFGKLGSAMVENLLKHDIKVVGWNRTKEKMDTFEQVIKKDLPFKIWEEGVDVVVLNLFDSKSVKEVLFGENGLINDQVKNKIIIDTTTNHYEEVLEISDRVIESGNEYIEAPVIGSVVPAKNGSLVVLAGCKKVLFDKYEHILSLFGNKIFHFEEYGVATKFKLINNMVLGSFMAVLKEAINMAEAIGLDRNTAINLLENGAGDSLVLRGKKSKVLNRDYTAHFDVKTLLKDLDYYYEMAKENNYPTIISSMIKEIYRALEKNNLGDKDFSSIVDELY</sequence>
<evidence type="ECO:0000256" key="2">
    <source>
        <dbReference type="ARBA" id="ARBA00023027"/>
    </source>
</evidence>
<keyword evidence="1 6" id="KW-0560">Oxidoreductase</keyword>
<dbReference type="GO" id="GO:0050661">
    <property type="term" value="F:NADP binding"/>
    <property type="evidence" value="ECO:0007669"/>
    <property type="project" value="InterPro"/>
</dbReference>
<accession>D3PC08</accession>
<dbReference type="Gene3D" id="3.40.50.720">
    <property type="entry name" value="NAD(P)-binding Rossmann-like Domain"/>
    <property type="match status" value="1"/>
</dbReference>
<evidence type="ECO:0000259" key="4">
    <source>
        <dbReference type="Pfam" id="PF03446"/>
    </source>
</evidence>
<feature type="active site" evidence="3">
    <location>
        <position position="169"/>
    </location>
</feature>
<evidence type="ECO:0000313" key="6">
    <source>
        <dbReference type="EMBL" id="BAI80131.1"/>
    </source>
</evidence>
<dbReference type="Pfam" id="PF03446">
    <property type="entry name" value="NAD_binding_2"/>
    <property type="match status" value="1"/>
</dbReference>
<protein>
    <submittedName>
        <fullName evidence="6">3-hydroxyisobutyrate dehydrogenase</fullName>
        <ecNumber evidence="6">1.1.1.31</ecNumber>
    </submittedName>
</protein>
<organism evidence="6 7">
    <name type="scientific">Deferribacter desulfuricans (strain DSM 14783 / JCM 11476 / NBRC 101012 / SSM1)</name>
    <dbReference type="NCBI Taxonomy" id="639282"/>
    <lineage>
        <taxon>Bacteria</taxon>
        <taxon>Pseudomonadati</taxon>
        <taxon>Deferribacterota</taxon>
        <taxon>Deferribacteres</taxon>
        <taxon>Deferribacterales</taxon>
        <taxon>Deferribacteraceae</taxon>
        <taxon>Deferribacter</taxon>
    </lineage>
</organism>
<dbReference type="PANTHER" id="PTHR43580:SF2">
    <property type="entry name" value="CYTOKINE-LIKE NUCLEAR FACTOR N-PAC"/>
    <property type="match status" value="1"/>
</dbReference>
<proteinExistence type="predicted"/>
<dbReference type="Proteomes" id="UP000001520">
    <property type="component" value="Chromosome"/>
</dbReference>
<dbReference type="KEGG" id="ddf:DEFDS_0651"/>
<dbReference type="InterPro" id="IPR015815">
    <property type="entry name" value="HIBADH-related"/>
</dbReference>
<dbReference type="InterPro" id="IPR013328">
    <property type="entry name" value="6PGD_dom2"/>
</dbReference>
<gene>
    <name evidence="6" type="ordered locus">DEFDS_0651</name>
</gene>
<dbReference type="AlphaFoldDB" id="D3PC08"/>
<dbReference type="InterPro" id="IPR036291">
    <property type="entry name" value="NAD(P)-bd_dom_sf"/>
</dbReference>
<evidence type="ECO:0000259" key="5">
    <source>
        <dbReference type="Pfam" id="PF14833"/>
    </source>
</evidence>
<dbReference type="Gene3D" id="1.10.1040.10">
    <property type="entry name" value="N-(1-d-carboxylethyl)-l-norvaline Dehydrogenase, domain 2"/>
    <property type="match status" value="1"/>
</dbReference>
<dbReference type="GO" id="GO:0008442">
    <property type="term" value="F:3-hydroxyisobutyrate dehydrogenase activity"/>
    <property type="evidence" value="ECO:0007669"/>
    <property type="project" value="UniProtKB-EC"/>
</dbReference>
<name>D3PC08_DEFDS</name>
<dbReference type="InterPro" id="IPR008927">
    <property type="entry name" value="6-PGluconate_DH-like_C_sf"/>
</dbReference>
<dbReference type="SUPFAM" id="SSF48179">
    <property type="entry name" value="6-phosphogluconate dehydrogenase C-terminal domain-like"/>
    <property type="match status" value="1"/>
</dbReference>
<dbReference type="PANTHER" id="PTHR43580">
    <property type="entry name" value="OXIDOREDUCTASE GLYR1-RELATED"/>
    <property type="match status" value="1"/>
</dbReference>
<dbReference type="EMBL" id="AP011529">
    <property type="protein sequence ID" value="BAI80131.1"/>
    <property type="molecule type" value="Genomic_DNA"/>
</dbReference>
<keyword evidence="2" id="KW-0520">NAD</keyword>
<dbReference type="InterPro" id="IPR029154">
    <property type="entry name" value="HIBADH-like_NADP-bd"/>
</dbReference>
<dbReference type="STRING" id="639282.DEFDS_0651"/>
<dbReference type="Pfam" id="PF14833">
    <property type="entry name" value="NAD_binding_11"/>
    <property type="match status" value="1"/>
</dbReference>
<feature type="domain" description="6-phosphogluconate dehydrogenase NADP-binding" evidence="4">
    <location>
        <begin position="2"/>
        <end position="158"/>
    </location>
</feature>
<dbReference type="PIRSF" id="PIRSF000103">
    <property type="entry name" value="HIBADH"/>
    <property type="match status" value="1"/>
</dbReference>
<dbReference type="GO" id="GO:0051287">
    <property type="term" value="F:NAD binding"/>
    <property type="evidence" value="ECO:0007669"/>
    <property type="project" value="InterPro"/>
</dbReference>
<dbReference type="SUPFAM" id="SSF51735">
    <property type="entry name" value="NAD(P)-binding Rossmann-fold domains"/>
    <property type="match status" value="1"/>
</dbReference>
<dbReference type="OrthoDB" id="9777604at2"/>
<evidence type="ECO:0000313" key="7">
    <source>
        <dbReference type="Proteomes" id="UP000001520"/>
    </source>
</evidence>
<evidence type="ECO:0000256" key="3">
    <source>
        <dbReference type="PIRSR" id="PIRSR000103-1"/>
    </source>
</evidence>
<dbReference type="RefSeq" id="WP_013007379.1">
    <property type="nucleotide sequence ID" value="NC_013939.1"/>
</dbReference>
<dbReference type="eggNOG" id="COG2084">
    <property type="taxonomic scope" value="Bacteria"/>
</dbReference>
<keyword evidence="7" id="KW-1185">Reference proteome</keyword>
<dbReference type="InterPro" id="IPR051265">
    <property type="entry name" value="HIBADH-related_NP60_sf"/>
</dbReference>